<feature type="domain" description="IclR-ED" evidence="5">
    <location>
        <begin position="79"/>
        <end position="234"/>
    </location>
</feature>
<comment type="caution">
    <text evidence="6">The sequence shown here is derived from an EMBL/GenBank/DDBJ whole genome shotgun (WGS) entry which is preliminary data.</text>
</comment>
<dbReference type="InterPro" id="IPR036390">
    <property type="entry name" value="WH_DNA-bd_sf"/>
</dbReference>
<protein>
    <submittedName>
        <fullName evidence="6">Helix-turn-helix domain-containing protein</fullName>
    </submittedName>
</protein>
<dbReference type="InterPro" id="IPR005471">
    <property type="entry name" value="Tscrpt_reg_IclR_N"/>
</dbReference>
<dbReference type="SMART" id="SM00346">
    <property type="entry name" value="HTH_ICLR"/>
    <property type="match status" value="1"/>
</dbReference>
<evidence type="ECO:0000256" key="1">
    <source>
        <dbReference type="ARBA" id="ARBA00023015"/>
    </source>
</evidence>
<proteinExistence type="predicted"/>
<name>A0ABP7C8Z2_9MICC</name>
<evidence type="ECO:0000313" key="7">
    <source>
        <dbReference type="Proteomes" id="UP001500752"/>
    </source>
</evidence>
<keyword evidence="1" id="KW-0805">Transcription regulation</keyword>
<keyword evidence="3" id="KW-0804">Transcription</keyword>
<organism evidence="6 7">
    <name type="scientific">Arthrobacter ginkgonis</name>
    <dbReference type="NCBI Taxonomy" id="1630594"/>
    <lineage>
        <taxon>Bacteria</taxon>
        <taxon>Bacillati</taxon>
        <taxon>Actinomycetota</taxon>
        <taxon>Actinomycetes</taxon>
        <taxon>Micrococcales</taxon>
        <taxon>Micrococcaceae</taxon>
        <taxon>Arthrobacter</taxon>
    </lineage>
</organism>
<evidence type="ECO:0000313" key="6">
    <source>
        <dbReference type="EMBL" id="GAA3680737.1"/>
    </source>
</evidence>
<evidence type="ECO:0000256" key="3">
    <source>
        <dbReference type="ARBA" id="ARBA00023163"/>
    </source>
</evidence>
<dbReference type="InterPro" id="IPR050707">
    <property type="entry name" value="HTH_MetabolicPath_Reg"/>
</dbReference>
<keyword evidence="2" id="KW-0238">DNA-binding</keyword>
<reference evidence="7" key="1">
    <citation type="journal article" date="2019" name="Int. J. Syst. Evol. Microbiol.">
        <title>The Global Catalogue of Microorganisms (GCM) 10K type strain sequencing project: providing services to taxonomists for standard genome sequencing and annotation.</title>
        <authorList>
            <consortium name="The Broad Institute Genomics Platform"/>
            <consortium name="The Broad Institute Genome Sequencing Center for Infectious Disease"/>
            <person name="Wu L."/>
            <person name="Ma J."/>
        </authorList>
    </citation>
    <scope>NUCLEOTIDE SEQUENCE [LARGE SCALE GENOMIC DNA]</scope>
    <source>
        <strain evidence="7">JCM 30742</strain>
    </source>
</reference>
<dbReference type="Gene3D" id="1.10.10.10">
    <property type="entry name" value="Winged helix-like DNA-binding domain superfamily/Winged helix DNA-binding domain"/>
    <property type="match status" value="1"/>
</dbReference>
<dbReference type="EMBL" id="BAABEO010000011">
    <property type="protein sequence ID" value="GAA3680737.1"/>
    <property type="molecule type" value="Genomic_DNA"/>
</dbReference>
<gene>
    <name evidence="6" type="ORF">GCM10023081_18580</name>
</gene>
<sequence>MTAEPAETKPASRTAGSQTLARGLEVLRAVTAARDGLTVAEAAERIGIHRTIAYRTLNTLADAHMVHRGEDGRYRGSTGLLSLASAAHQSLRAAALPVLTDTADRLGATVALIVREGNDAVALAVVSPTSGTYHVGFSEGSRHPLGRGAAGHAIMASSPALPGEPESVSKARRDGYAETFGEVEPNMYGLAVPVPEKVAGVPACLNIITVRQDLATTAVEPLLEAAARITARLA</sequence>
<feature type="domain" description="HTH iclR-type" evidence="4">
    <location>
        <begin position="17"/>
        <end position="78"/>
    </location>
</feature>
<evidence type="ECO:0000259" key="5">
    <source>
        <dbReference type="PROSITE" id="PS51078"/>
    </source>
</evidence>
<dbReference type="SUPFAM" id="SSF46785">
    <property type="entry name" value="Winged helix' DNA-binding domain"/>
    <property type="match status" value="1"/>
</dbReference>
<dbReference type="PANTHER" id="PTHR30136">
    <property type="entry name" value="HELIX-TURN-HELIX TRANSCRIPTIONAL REGULATOR, ICLR FAMILY"/>
    <property type="match status" value="1"/>
</dbReference>
<evidence type="ECO:0000259" key="4">
    <source>
        <dbReference type="PROSITE" id="PS51077"/>
    </source>
</evidence>
<evidence type="ECO:0000256" key="2">
    <source>
        <dbReference type="ARBA" id="ARBA00023125"/>
    </source>
</evidence>
<keyword evidence="7" id="KW-1185">Reference proteome</keyword>
<dbReference type="InterPro" id="IPR029016">
    <property type="entry name" value="GAF-like_dom_sf"/>
</dbReference>
<dbReference type="Gene3D" id="3.30.450.40">
    <property type="match status" value="2"/>
</dbReference>
<dbReference type="Pfam" id="PF09339">
    <property type="entry name" value="HTH_IclR"/>
    <property type="match status" value="1"/>
</dbReference>
<dbReference type="InterPro" id="IPR014757">
    <property type="entry name" value="Tscrpt_reg_IclR_C"/>
</dbReference>
<dbReference type="PROSITE" id="PS51077">
    <property type="entry name" value="HTH_ICLR"/>
    <property type="match status" value="1"/>
</dbReference>
<accession>A0ABP7C8Z2</accession>
<dbReference type="PROSITE" id="PS51078">
    <property type="entry name" value="ICLR_ED"/>
    <property type="match status" value="1"/>
</dbReference>
<dbReference type="InterPro" id="IPR036388">
    <property type="entry name" value="WH-like_DNA-bd_sf"/>
</dbReference>
<dbReference type="SUPFAM" id="SSF55781">
    <property type="entry name" value="GAF domain-like"/>
    <property type="match status" value="1"/>
</dbReference>
<dbReference type="RefSeq" id="WP_345150252.1">
    <property type="nucleotide sequence ID" value="NZ_BAABEO010000011.1"/>
</dbReference>
<dbReference type="Pfam" id="PF01614">
    <property type="entry name" value="IclR_C"/>
    <property type="match status" value="1"/>
</dbReference>
<dbReference type="Proteomes" id="UP001500752">
    <property type="component" value="Unassembled WGS sequence"/>
</dbReference>
<dbReference type="PANTHER" id="PTHR30136:SF24">
    <property type="entry name" value="HTH-TYPE TRANSCRIPTIONAL REPRESSOR ALLR"/>
    <property type="match status" value="1"/>
</dbReference>